<name>A0ABP9BTI6_9SPHI</name>
<protein>
    <recommendedName>
        <fullName evidence="4">YcxB family protein</fullName>
    </recommendedName>
</protein>
<comment type="caution">
    <text evidence="2">The sequence shown here is derived from an EMBL/GenBank/DDBJ whole genome shotgun (WGS) entry which is preliminary data.</text>
</comment>
<sequence length="175" mass="21037">MQLQLFTASKSPFVRKRRLLGWLLFPGLLIAYAFVTFFLDEHDATTRFVAAFLSFIGLIWLIGYPFYSRYVYKRAYLRNLRDVYKNKPQIDYTLTFNENTVELKDDVAHTKLDLWAINHIYETALYYFLHIKDSKSYIIIPKEKISHVDEVWEQLTAITKKIHIPFSKELDWKWR</sequence>
<keyword evidence="1" id="KW-0812">Transmembrane</keyword>
<feature type="transmembrane region" description="Helical" evidence="1">
    <location>
        <begin position="20"/>
        <end position="39"/>
    </location>
</feature>
<evidence type="ECO:0000313" key="3">
    <source>
        <dbReference type="Proteomes" id="UP001501411"/>
    </source>
</evidence>
<keyword evidence="1" id="KW-0472">Membrane</keyword>
<dbReference type="RefSeq" id="WP_345232909.1">
    <property type="nucleotide sequence ID" value="NZ_BAABIQ010000041.1"/>
</dbReference>
<accession>A0ABP9BTI6</accession>
<feature type="transmembrane region" description="Helical" evidence="1">
    <location>
        <begin position="45"/>
        <end position="67"/>
    </location>
</feature>
<reference evidence="3" key="1">
    <citation type="journal article" date="2019" name="Int. J. Syst. Evol. Microbiol.">
        <title>The Global Catalogue of Microorganisms (GCM) 10K type strain sequencing project: providing services to taxonomists for standard genome sequencing and annotation.</title>
        <authorList>
            <consortium name="The Broad Institute Genomics Platform"/>
            <consortium name="The Broad Institute Genome Sequencing Center for Infectious Disease"/>
            <person name="Wu L."/>
            <person name="Ma J."/>
        </authorList>
    </citation>
    <scope>NUCLEOTIDE SEQUENCE [LARGE SCALE GENOMIC DNA]</scope>
    <source>
        <strain evidence="3">JCM 18200</strain>
    </source>
</reference>
<dbReference type="Proteomes" id="UP001501411">
    <property type="component" value="Unassembled WGS sequence"/>
</dbReference>
<evidence type="ECO:0008006" key="4">
    <source>
        <dbReference type="Google" id="ProtNLM"/>
    </source>
</evidence>
<gene>
    <name evidence="2" type="ORF">GCM10023231_31100</name>
</gene>
<evidence type="ECO:0000256" key="1">
    <source>
        <dbReference type="SAM" id="Phobius"/>
    </source>
</evidence>
<keyword evidence="1" id="KW-1133">Transmembrane helix</keyword>
<evidence type="ECO:0000313" key="2">
    <source>
        <dbReference type="EMBL" id="GAA4800115.1"/>
    </source>
</evidence>
<proteinExistence type="predicted"/>
<dbReference type="EMBL" id="BAABIQ010000041">
    <property type="protein sequence ID" value="GAA4800115.1"/>
    <property type="molecule type" value="Genomic_DNA"/>
</dbReference>
<keyword evidence="3" id="KW-1185">Reference proteome</keyword>
<organism evidence="2 3">
    <name type="scientific">Olivibacter ginsenosidimutans</name>
    <dbReference type="NCBI Taxonomy" id="1176537"/>
    <lineage>
        <taxon>Bacteria</taxon>
        <taxon>Pseudomonadati</taxon>
        <taxon>Bacteroidota</taxon>
        <taxon>Sphingobacteriia</taxon>
        <taxon>Sphingobacteriales</taxon>
        <taxon>Sphingobacteriaceae</taxon>
        <taxon>Olivibacter</taxon>
    </lineage>
</organism>